<dbReference type="RefSeq" id="WP_123859711.1">
    <property type="nucleotide sequence ID" value="NZ_CP033923.1"/>
</dbReference>
<gene>
    <name evidence="1" type="ORF">EG343_21690</name>
</gene>
<sequence>MDKRFYITSLRKEENTFSKTEYMVLELRLKQGDGEWIPESKLVLPMDDELFNFFRGVFHDEASFILNLEDIPSMINSVC</sequence>
<proteinExistence type="predicted"/>
<dbReference type="EMBL" id="CP033923">
    <property type="protein sequence ID" value="AZA93025.1"/>
    <property type="molecule type" value="Genomic_DNA"/>
</dbReference>
<dbReference type="AlphaFoldDB" id="A0AAD0YQ47"/>
<organism evidence="1 2">
    <name type="scientific">Chryseobacterium nakagawai</name>
    <dbReference type="NCBI Taxonomy" id="1241982"/>
    <lineage>
        <taxon>Bacteria</taxon>
        <taxon>Pseudomonadati</taxon>
        <taxon>Bacteroidota</taxon>
        <taxon>Flavobacteriia</taxon>
        <taxon>Flavobacteriales</taxon>
        <taxon>Weeksellaceae</taxon>
        <taxon>Chryseobacterium group</taxon>
        <taxon>Chryseobacterium</taxon>
    </lineage>
</organism>
<evidence type="ECO:0000313" key="2">
    <source>
        <dbReference type="Proteomes" id="UP000278288"/>
    </source>
</evidence>
<reference evidence="1 2" key="1">
    <citation type="submission" date="2018-11" db="EMBL/GenBank/DDBJ databases">
        <title>Proposal to divide the Flavobacteriaceae and reorganize its genera based on Amino Acid Identity values calculated from whole genome sequences.</title>
        <authorList>
            <person name="Nicholson A.C."/>
            <person name="Gulvik C.A."/>
            <person name="Whitney A.M."/>
            <person name="Humrighouse B.W."/>
            <person name="Bell M."/>
            <person name="Holmes B."/>
            <person name="Steigerwalt A.G."/>
            <person name="Villarma A."/>
            <person name="Sheth M."/>
            <person name="Batra D."/>
            <person name="Pryor J."/>
            <person name="Bernardet J.-F."/>
            <person name="Hugo C."/>
            <person name="Kampfer P."/>
            <person name="Newman J."/>
            <person name="McQuiston J.R."/>
        </authorList>
    </citation>
    <scope>NUCLEOTIDE SEQUENCE [LARGE SCALE GENOMIC DNA]</scope>
    <source>
        <strain evidence="1 2">G0041</strain>
    </source>
</reference>
<dbReference type="KEGG" id="cnk:EG343_21690"/>
<keyword evidence="2" id="KW-1185">Reference proteome</keyword>
<accession>A0AAD0YQ47</accession>
<name>A0AAD0YQ47_CHRNA</name>
<dbReference type="Proteomes" id="UP000278288">
    <property type="component" value="Chromosome"/>
</dbReference>
<protein>
    <submittedName>
        <fullName evidence="1">Uncharacterized protein</fullName>
    </submittedName>
</protein>
<evidence type="ECO:0000313" key="1">
    <source>
        <dbReference type="EMBL" id="AZA93025.1"/>
    </source>
</evidence>